<proteinExistence type="predicted"/>
<protein>
    <submittedName>
        <fullName evidence="1">Uncharacterized protein</fullName>
    </submittedName>
</protein>
<gene>
    <name evidence="1" type="ORF">CXT95_00190</name>
</gene>
<organism evidence="1 2">
    <name type="scientific">Akkermansia muciniphila</name>
    <dbReference type="NCBI Taxonomy" id="239935"/>
    <lineage>
        <taxon>Bacteria</taxon>
        <taxon>Pseudomonadati</taxon>
        <taxon>Verrucomicrobiota</taxon>
        <taxon>Verrucomicrobiia</taxon>
        <taxon>Verrucomicrobiales</taxon>
        <taxon>Akkermansiaceae</taxon>
        <taxon>Akkermansia</taxon>
    </lineage>
</organism>
<evidence type="ECO:0000313" key="1">
    <source>
        <dbReference type="EMBL" id="PND04892.1"/>
    </source>
</evidence>
<accession>A0AAX0WMM1</accession>
<dbReference type="AlphaFoldDB" id="A0AAX0WMM1"/>
<name>A0AAX0WMM1_9BACT</name>
<sequence length="266" mass="31486">MKNIFNILIFSTIINITQAQDNIETLKQIVQSADLFQDFPIIKFIDTNKNLNDTTRYTQIPYYRDRFEAWKNIQIVTSGVIKFKKDNVVGRSYDVIQMDQQTGKPVPSFCMFGGRDAAIYTYQVLKIGQTMYLCHQWYNELWKPVHNEWGISSVIIKHDSFQDRAIMFFLDKEKKSYVLPCGVASALYEKKNQKIVLTFFDRKNQLTELNNEEYRISKIEASCDNDNITCYLNDKKIDMQWSKIGNWREMMIYNLWTYGNGIDWKN</sequence>
<reference evidence="1 2" key="1">
    <citation type="journal article" date="2017" name="BMC Genomics">
        <title>Genome sequencing of 39 Akkermansia muciniphila isolates reveals its population structure, genomic and functional diverisity, and global distribution in mammalian gut microbiotas.</title>
        <authorList>
            <person name="Guo X."/>
            <person name="Li S."/>
            <person name="Zhang J."/>
            <person name="Wu F."/>
            <person name="Li X."/>
            <person name="Wu D."/>
            <person name="Zhang M."/>
            <person name="Ou Z."/>
            <person name="Jie Z."/>
            <person name="Yan Q."/>
            <person name="Li P."/>
            <person name="Yi J."/>
            <person name="Peng Y."/>
        </authorList>
    </citation>
    <scope>NUCLEOTIDE SEQUENCE [LARGE SCALE GENOMIC DNA]</scope>
    <source>
        <strain evidence="1 2">GP28</strain>
    </source>
</reference>
<dbReference type="Proteomes" id="UP000236075">
    <property type="component" value="Unassembled WGS sequence"/>
</dbReference>
<dbReference type="RefSeq" id="WP_102744901.1">
    <property type="nucleotide sequence ID" value="NZ_AP021898.1"/>
</dbReference>
<comment type="caution">
    <text evidence="1">The sequence shown here is derived from an EMBL/GenBank/DDBJ whole genome shotgun (WGS) entry which is preliminary data.</text>
</comment>
<dbReference type="GeneID" id="60881736"/>
<dbReference type="EMBL" id="PJLB01000004">
    <property type="protein sequence ID" value="PND04892.1"/>
    <property type="molecule type" value="Genomic_DNA"/>
</dbReference>
<evidence type="ECO:0000313" key="2">
    <source>
        <dbReference type="Proteomes" id="UP000236075"/>
    </source>
</evidence>